<dbReference type="Gene3D" id="3.40.50.150">
    <property type="entry name" value="Vaccinia Virus protein VP39"/>
    <property type="match status" value="1"/>
</dbReference>
<sequence>MGMNVLHRMACRSAAWEVLTTRKLVPWALCDLDLGESTVEIGPGYGANLRALRLRTGSLTGVELDETMAKRLQALHSDQVTVIHGDAAKMPLGDASYTSVVTFSMLHHVPSEEQQDAVFAQARRVLRPGGVFAGMDGLHSTAFRLLHTGDTYLPIAPEALPSRLFAAGFDDVAVETYGPMFRFHARVAA</sequence>
<organism evidence="2 5">
    <name type="scientific">Antrihabitans spumae</name>
    <dbReference type="NCBI Taxonomy" id="3373370"/>
    <lineage>
        <taxon>Bacteria</taxon>
        <taxon>Bacillati</taxon>
        <taxon>Actinomycetota</taxon>
        <taxon>Actinomycetes</taxon>
        <taxon>Mycobacteriales</taxon>
        <taxon>Nocardiaceae</taxon>
        <taxon>Antrihabitans</taxon>
    </lineage>
</organism>
<dbReference type="GO" id="GO:0032259">
    <property type="term" value="P:methylation"/>
    <property type="evidence" value="ECO:0007669"/>
    <property type="project" value="UniProtKB-KW"/>
</dbReference>
<dbReference type="InterPro" id="IPR029063">
    <property type="entry name" value="SAM-dependent_MTases_sf"/>
</dbReference>
<dbReference type="InterPro" id="IPR013216">
    <property type="entry name" value="Methyltransf_11"/>
</dbReference>
<evidence type="ECO:0000313" key="4">
    <source>
        <dbReference type="Proteomes" id="UP001609176"/>
    </source>
</evidence>
<evidence type="ECO:0000313" key="5">
    <source>
        <dbReference type="Proteomes" id="UP001609219"/>
    </source>
</evidence>
<keyword evidence="2" id="KW-0808">Transferase</keyword>
<gene>
    <name evidence="3" type="ORF">ACHIPV_22690</name>
    <name evidence="2" type="ORF">ACHIRB_17740</name>
</gene>
<dbReference type="Proteomes" id="UP001609176">
    <property type="component" value="Unassembled WGS sequence"/>
</dbReference>
<proteinExistence type="predicted"/>
<evidence type="ECO:0000259" key="1">
    <source>
        <dbReference type="Pfam" id="PF08241"/>
    </source>
</evidence>
<dbReference type="EC" id="2.1.1.-" evidence="2"/>
<dbReference type="Proteomes" id="UP001609219">
    <property type="component" value="Unassembled WGS sequence"/>
</dbReference>
<dbReference type="EMBL" id="JBIMSP010000048">
    <property type="protein sequence ID" value="MFH5244659.1"/>
    <property type="molecule type" value="Genomic_DNA"/>
</dbReference>
<comment type="caution">
    <text evidence="2">The sequence shown here is derived from an EMBL/GenBank/DDBJ whole genome shotgun (WGS) entry which is preliminary data.</text>
</comment>
<dbReference type="RefSeq" id="WP_395125794.1">
    <property type="nucleotide sequence ID" value="NZ_JBIMSN010000078.1"/>
</dbReference>
<dbReference type="PANTHER" id="PTHR43591">
    <property type="entry name" value="METHYLTRANSFERASE"/>
    <property type="match status" value="1"/>
</dbReference>
<dbReference type="CDD" id="cd02440">
    <property type="entry name" value="AdoMet_MTases"/>
    <property type="match status" value="1"/>
</dbReference>
<evidence type="ECO:0000313" key="3">
    <source>
        <dbReference type="EMBL" id="MFH5244659.1"/>
    </source>
</evidence>
<name>A0ABW7K766_9NOCA</name>
<dbReference type="GO" id="GO:0008168">
    <property type="term" value="F:methyltransferase activity"/>
    <property type="evidence" value="ECO:0007669"/>
    <property type="project" value="UniProtKB-KW"/>
</dbReference>
<evidence type="ECO:0000313" key="2">
    <source>
        <dbReference type="EMBL" id="MFH5230401.1"/>
    </source>
</evidence>
<keyword evidence="5" id="KW-1185">Reference proteome</keyword>
<keyword evidence="2" id="KW-0489">Methyltransferase</keyword>
<reference evidence="4 5" key="1">
    <citation type="submission" date="2024-10" db="EMBL/GenBank/DDBJ databases">
        <authorList>
            <person name="Riesco R."/>
        </authorList>
    </citation>
    <scope>NUCLEOTIDE SEQUENCE [LARGE SCALE GENOMIC DNA]</scope>
    <source>
        <strain evidence="3 4">NCIMB 15448</strain>
        <strain evidence="2 5">NCIMB 15450</strain>
    </source>
</reference>
<accession>A0ABW7K766</accession>
<dbReference type="EMBL" id="JBIMSN010000078">
    <property type="protein sequence ID" value="MFH5230401.1"/>
    <property type="molecule type" value="Genomic_DNA"/>
</dbReference>
<dbReference type="Pfam" id="PF08241">
    <property type="entry name" value="Methyltransf_11"/>
    <property type="match status" value="1"/>
</dbReference>
<protein>
    <submittedName>
        <fullName evidence="2">Class I SAM-dependent methyltransferase</fullName>
        <ecNumber evidence="2">2.1.1.-</ecNumber>
    </submittedName>
</protein>
<feature type="domain" description="Methyltransferase type 11" evidence="1">
    <location>
        <begin position="39"/>
        <end position="133"/>
    </location>
</feature>
<dbReference type="SUPFAM" id="SSF53335">
    <property type="entry name" value="S-adenosyl-L-methionine-dependent methyltransferases"/>
    <property type="match status" value="1"/>
</dbReference>